<dbReference type="PROSITE" id="PS00022">
    <property type="entry name" value="EGF_1"/>
    <property type="match status" value="1"/>
</dbReference>
<keyword evidence="5" id="KW-1185">Reference proteome</keyword>
<protein>
    <recommendedName>
        <fullName evidence="3">EGF-like domain-containing protein</fullName>
    </recommendedName>
</protein>
<name>A0A8H4RGR8_9HELO</name>
<dbReference type="SUPFAM" id="SSF52058">
    <property type="entry name" value="L domain-like"/>
    <property type="match status" value="2"/>
</dbReference>
<feature type="signal peptide" evidence="2">
    <location>
        <begin position="1"/>
        <end position="19"/>
    </location>
</feature>
<dbReference type="OrthoDB" id="3542240at2759"/>
<dbReference type="EMBL" id="JAAMPI010000786">
    <property type="protein sequence ID" value="KAF4628615.1"/>
    <property type="molecule type" value="Genomic_DNA"/>
</dbReference>
<evidence type="ECO:0000259" key="3">
    <source>
        <dbReference type="PROSITE" id="PS50026"/>
    </source>
</evidence>
<comment type="caution">
    <text evidence="1">Lacks conserved residue(s) required for the propagation of feature annotation.</text>
</comment>
<proteinExistence type="predicted"/>
<dbReference type="PROSITE" id="PS50026">
    <property type="entry name" value="EGF_3"/>
    <property type="match status" value="1"/>
</dbReference>
<keyword evidence="1" id="KW-1015">Disulfide bond</keyword>
<evidence type="ECO:0000256" key="1">
    <source>
        <dbReference type="PROSITE-ProRule" id="PRU00076"/>
    </source>
</evidence>
<evidence type="ECO:0000256" key="2">
    <source>
        <dbReference type="SAM" id="SignalP"/>
    </source>
</evidence>
<keyword evidence="2" id="KW-0732">Signal</keyword>
<dbReference type="InterPro" id="IPR036941">
    <property type="entry name" value="Rcpt_L-dom_sf"/>
</dbReference>
<gene>
    <name evidence="4" type="ORF">G7Y89_g9534</name>
</gene>
<evidence type="ECO:0000313" key="4">
    <source>
        <dbReference type="EMBL" id="KAF4628615.1"/>
    </source>
</evidence>
<organism evidence="4 5">
    <name type="scientific">Cudoniella acicularis</name>
    <dbReference type="NCBI Taxonomy" id="354080"/>
    <lineage>
        <taxon>Eukaryota</taxon>
        <taxon>Fungi</taxon>
        <taxon>Dikarya</taxon>
        <taxon>Ascomycota</taxon>
        <taxon>Pezizomycotina</taxon>
        <taxon>Leotiomycetes</taxon>
        <taxon>Helotiales</taxon>
        <taxon>Tricladiaceae</taxon>
        <taxon>Cudoniella</taxon>
    </lineage>
</organism>
<dbReference type="Gene3D" id="3.80.20.20">
    <property type="entry name" value="Receptor L-domain"/>
    <property type="match status" value="2"/>
</dbReference>
<accession>A0A8H4RGR8</accession>
<keyword evidence="1" id="KW-0245">EGF-like domain</keyword>
<comment type="caution">
    <text evidence="4">The sequence shown here is derived from an EMBL/GenBank/DDBJ whole genome shotgun (WGS) entry which is preliminary data.</text>
</comment>
<reference evidence="4 5" key="1">
    <citation type="submission" date="2020-03" db="EMBL/GenBank/DDBJ databases">
        <title>Draft Genome Sequence of Cudoniella acicularis.</title>
        <authorList>
            <person name="Buettner E."/>
            <person name="Kellner H."/>
        </authorList>
    </citation>
    <scope>NUCLEOTIDE SEQUENCE [LARGE SCALE GENOMIC DNA]</scope>
    <source>
        <strain evidence="4 5">DSM 108380</strain>
    </source>
</reference>
<sequence length="448" mass="47440">MMFFKSALTLSALLVLASAMTLERNGPAHEEMSILVKTDAKASSFRAPSFSISTSDCEKEDEDDCKEFCGLSEQTATCSANGNKVTCSCKGGKSGTNCEERCFLFVEEVIIHRRSYVPTPLFSSGSSLALFHQALVRLRNAKSILLQLLLQPHRQRLRLVLPPSATTTITSQHDASALQNCVVIDGSILLSPSAQGPIIMDGPQNITGNVVVVNTGLLTGFTSSSISTISGNWTLSNLSSLYVIDLPNLSAVGNLAWTTLPGMCWGTAGPITTNSMTISDTSSRNLIDITNATGSLNISNNPNVADFPFNTTPICGSLNIHSNGVAKFSFPNLIWANNITATVVTKLSFPNLATVNGPLSIYEYGDTSINVPQLSTIGNYLNGVVLGSLTIMSNPQLTSLGLNSLQAIKGNLSITGNGALRSMALTPLEFVGANVVLEGDISTLVLLL</sequence>
<dbReference type="InterPro" id="IPR000742">
    <property type="entry name" value="EGF"/>
</dbReference>
<evidence type="ECO:0000313" key="5">
    <source>
        <dbReference type="Proteomes" id="UP000566819"/>
    </source>
</evidence>
<dbReference type="AlphaFoldDB" id="A0A8H4RGR8"/>
<feature type="chain" id="PRO_5034500593" description="EGF-like domain-containing protein" evidence="2">
    <location>
        <begin position="20"/>
        <end position="448"/>
    </location>
</feature>
<feature type="domain" description="EGF-like" evidence="3">
    <location>
        <begin position="61"/>
        <end position="99"/>
    </location>
</feature>
<feature type="disulfide bond" evidence="1">
    <location>
        <begin position="89"/>
        <end position="98"/>
    </location>
</feature>
<dbReference type="Proteomes" id="UP000566819">
    <property type="component" value="Unassembled WGS sequence"/>
</dbReference>